<dbReference type="RefSeq" id="WP_096350788.1">
    <property type="nucleotide sequence ID" value="NZ_AP017313.1"/>
</dbReference>
<protein>
    <submittedName>
        <fullName evidence="1">Fatty acid metabolism regulator protein</fullName>
    </submittedName>
</protein>
<reference evidence="1 2" key="1">
    <citation type="submission" date="2015-12" db="EMBL/GenBank/DDBJ databases">
        <title>Genome sequence of Mucilaginibacter gotjawali.</title>
        <authorList>
            <person name="Lee J.S."/>
            <person name="Lee K.C."/>
            <person name="Kim K.K."/>
            <person name="Lee B.W."/>
        </authorList>
    </citation>
    <scope>NUCLEOTIDE SEQUENCE [LARGE SCALE GENOMIC DNA]</scope>
    <source>
        <strain evidence="1 2">SA3-7</strain>
    </source>
</reference>
<sequence>MEADKIKESIKRAAQELFRKFGYHKTSVNEIARKAKIAKATIYKYFESKEDVLHSLLMDYIKVSVNDLIHSNTHEDDEEAHLNTLIMKTCRLSYTVCNEFIGWDFIRESANSQAFLKNLSNELEEMLVNAFSQLSGLRKQENYLKRLHFLIKCSKSIVFSFAFTSVSDSDVRKNFVSFQKDILPYLVKAAITI</sequence>
<name>A0A110B255_9SPHI</name>
<dbReference type="PROSITE" id="PS50977">
    <property type="entry name" value="HTH_TETR_2"/>
    <property type="match status" value="1"/>
</dbReference>
<dbReference type="Pfam" id="PF00440">
    <property type="entry name" value="TetR_N"/>
    <property type="match status" value="1"/>
</dbReference>
<keyword evidence="2" id="KW-1185">Reference proteome</keyword>
<dbReference type="SUPFAM" id="SSF46689">
    <property type="entry name" value="Homeodomain-like"/>
    <property type="match status" value="1"/>
</dbReference>
<dbReference type="PANTHER" id="PTHR43479">
    <property type="entry name" value="ACREF/ENVCD OPERON REPRESSOR-RELATED"/>
    <property type="match status" value="1"/>
</dbReference>
<proteinExistence type="predicted"/>
<dbReference type="PRINTS" id="PR00455">
    <property type="entry name" value="HTHTETR"/>
</dbReference>
<dbReference type="InterPro" id="IPR001647">
    <property type="entry name" value="HTH_TetR"/>
</dbReference>
<dbReference type="InterPro" id="IPR050624">
    <property type="entry name" value="HTH-type_Tx_Regulator"/>
</dbReference>
<dbReference type="Proteomes" id="UP000218263">
    <property type="component" value="Chromosome"/>
</dbReference>
<evidence type="ECO:0000313" key="2">
    <source>
        <dbReference type="Proteomes" id="UP000218263"/>
    </source>
</evidence>
<organism evidence="1 2">
    <name type="scientific">Mucilaginibacter gotjawali</name>
    <dbReference type="NCBI Taxonomy" id="1550579"/>
    <lineage>
        <taxon>Bacteria</taxon>
        <taxon>Pseudomonadati</taxon>
        <taxon>Bacteroidota</taxon>
        <taxon>Sphingobacteriia</taxon>
        <taxon>Sphingobacteriales</taxon>
        <taxon>Sphingobacteriaceae</taxon>
        <taxon>Mucilaginibacter</taxon>
    </lineage>
</organism>
<dbReference type="InterPro" id="IPR009057">
    <property type="entry name" value="Homeodomain-like_sf"/>
</dbReference>
<dbReference type="PANTHER" id="PTHR43479:SF11">
    <property type="entry name" value="ACREF_ENVCD OPERON REPRESSOR-RELATED"/>
    <property type="match status" value="1"/>
</dbReference>
<dbReference type="Gene3D" id="1.10.357.10">
    <property type="entry name" value="Tetracycline Repressor, domain 2"/>
    <property type="match status" value="1"/>
</dbReference>
<dbReference type="KEGG" id="mgot:MgSA37_01472"/>
<dbReference type="GO" id="GO:0003677">
    <property type="term" value="F:DNA binding"/>
    <property type="evidence" value="ECO:0007669"/>
    <property type="project" value="UniProtKB-UniRule"/>
</dbReference>
<dbReference type="InterPro" id="IPR023772">
    <property type="entry name" value="DNA-bd_HTH_TetR-type_CS"/>
</dbReference>
<accession>A0A110B255</accession>
<dbReference type="EMBL" id="AP017313">
    <property type="protein sequence ID" value="BAU53305.1"/>
    <property type="molecule type" value="Genomic_DNA"/>
</dbReference>
<evidence type="ECO:0000313" key="1">
    <source>
        <dbReference type="EMBL" id="BAU53305.1"/>
    </source>
</evidence>
<gene>
    <name evidence="1" type="primary">fadR</name>
    <name evidence="1" type="ORF">MgSA37_01472</name>
</gene>
<dbReference type="PROSITE" id="PS01081">
    <property type="entry name" value="HTH_TETR_1"/>
    <property type="match status" value="1"/>
</dbReference>
<dbReference type="AlphaFoldDB" id="A0A110B255"/>
<dbReference type="OrthoDB" id="9787680at2"/>